<dbReference type="Pfam" id="PF00004">
    <property type="entry name" value="AAA"/>
    <property type="match status" value="1"/>
</dbReference>
<evidence type="ECO:0000256" key="2">
    <source>
        <dbReference type="ARBA" id="ARBA00022741"/>
    </source>
</evidence>
<keyword evidence="1" id="KW-0677">Repeat</keyword>
<dbReference type="SMART" id="SM00382">
    <property type="entry name" value="AAA"/>
    <property type="match status" value="2"/>
</dbReference>
<evidence type="ECO:0008006" key="9">
    <source>
        <dbReference type="Google" id="ProtNLM"/>
    </source>
</evidence>
<dbReference type="PANTHER" id="PTHR11638">
    <property type="entry name" value="ATP-DEPENDENT CLP PROTEASE"/>
    <property type="match status" value="1"/>
</dbReference>
<dbReference type="GO" id="GO:0005737">
    <property type="term" value="C:cytoplasm"/>
    <property type="evidence" value="ECO:0007669"/>
    <property type="project" value="TreeGrafter"/>
</dbReference>
<feature type="region of interest" description="Disordered" evidence="5">
    <location>
        <begin position="143"/>
        <end position="164"/>
    </location>
</feature>
<dbReference type="InterPro" id="IPR001943">
    <property type="entry name" value="UVR_dom"/>
</dbReference>
<dbReference type="SUPFAM" id="SSF81923">
    <property type="entry name" value="Double Clp-N motif"/>
    <property type="match status" value="1"/>
</dbReference>
<dbReference type="Gene3D" id="3.40.50.300">
    <property type="entry name" value="P-loop containing nucleotide triphosphate hydrolases"/>
    <property type="match status" value="2"/>
</dbReference>
<accession>A0A381QG80</accession>
<dbReference type="InterPro" id="IPR001270">
    <property type="entry name" value="ClpA/B"/>
</dbReference>
<dbReference type="InterPro" id="IPR018368">
    <property type="entry name" value="ClpA/B_CS1"/>
</dbReference>
<protein>
    <recommendedName>
        <fullName evidence="9">Clp R domain-containing protein</fullName>
    </recommendedName>
</protein>
<dbReference type="Pfam" id="PF17871">
    <property type="entry name" value="AAA_lid_9"/>
    <property type="match status" value="1"/>
</dbReference>
<dbReference type="InterPro" id="IPR036628">
    <property type="entry name" value="Clp_N_dom_sf"/>
</dbReference>
<dbReference type="Gene3D" id="1.10.1780.10">
    <property type="entry name" value="Clp, N-terminal domain"/>
    <property type="match status" value="1"/>
</dbReference>
<keyword evidence="3" id="KW-0067">ATP-binding</keyword>
<dbReference type="CDD" id="cd19499">
    <property type="entry name" value="RecA-like_ClpB_Hsp104-like"/>
    <property type="match status" value="1"/>
</dbReference>
<dbReference type="InterPro" id="IPR050130">
    <property type="entry name" value="ClpA_ClpB"/>
</dbReference>
<organism evidence="8">
    <name type="scientific">marine metagenome</name>
    <dbReference type="NCBI Taxonomy" id="408172"/>
    <lineage>
        <taxon>unclassified sequences</taxon>
        <taxon>metagenomes</taxon>
        <taxon>ecological metagenomes</taxon>
    </lineage>
</organism>
<dbReference type="InterPro" id="IPR041546">
    <property type="entry name" value="ClpA/ClpB_AAA_lid"/>
</dbReference>
<dbReference type="CDD" id="cd00009">
    <property type="entry name" value="AAA"/>
    <property type="match status" value="1"/>
</dbReference>
<dbReference type="AlphaFoldDB" id="A0A381QG80"/>
<name>A0A381QG80_9ZZZZ</name>
<feature type="domain" description="UVR" evidence="6">
    <location>
        <begin position="419"/>
        <end position="454"/>
    </location>
</feature>
<dbReference type="PRINTS" id="PR00300">
    <property type="entry name" value="CLPPROTEASEA"/>
</dbReference>
<dbReference type="SMART" id="SM01086">
    <property type="entry name" value="ClpB_D2-small"/>
    <property type="match status" value="1"/>
</dbReference>
<evidence type="ECO:0000256" key="4">
    <source>
        <dbReference type="ARBA" id="ARBA00023186"/>
    </source>
</evidence>
<evidence type="ECO:0000259" key="6">
    <source>
        <dbReference type="PROSITE" id="PS50151"/>
    </source>
</evidence>
<dbReference type="Pfam" id="PF10431">
    <property type="entry name" value="ClpB_D2-small"/>
    <property type="match status" value="1"/>
</dbReference>
<evidence type="ECO:0000313" key="8">
    <source>
        <dbReference type="EMBL" id="SUZ78335.1"/>
    </source>
</evidence>
<evidence type="ECO:0000256" key="1">
    <source>
        <dbReference type="ARBA" id="ARBA00022737"/>
    </source>
</evidence>
<dbReference type="FunFam" id="3.40.50.300:FF:000010">
    <property type="entry name" value="Chaperone clpB 1, putative"/>
    <property type="match status" value="1"/>
</dbReference>
<feature type="domain" description="Clp R" evidence="7">
    <location>
        <begin position="2"/>
        <end position="146"/>
    </location>
</feature>
<dbReference type="SUPFAM" id="SSF52540">
    <property type="entry name" value="P-loop containing nucleoside triphosphate hydrolases"/>
    <property type="match status" value="2"/>
</dbReference>
<evidence type="ECO:0000256" key="3">
    <source>
        <dbReference type="ARBA" id="ARBA00022840"/>
    </source>
</evidence>
<keyword evidence="4" id="KW-0143">Chaperone</keyword>
<dbReference type="PROSITE" id="PS51903">
    <property type="entry name" value="CLP_R"/>
    <property type="match status" value="1"/>
</dbReference>
<dbReference type="GO" id="GO:0034605">
    <property type="term" value="P:cellular response to heat"/>
    <property type="evidence" value="ECO:0007669"/>
    <property type="project" value="TreeGrafter"/>
</dbReference>
<dbReference type="InterPro" id="IPR019489">
    <property type="entry name" value="Clp_ATPase_C"/>
</dbReference>
<dbReference type="Pfam" id="PF07724">
    <property type="entry name" value="AAA_2"/>
    <property type="match status" value="1"/>
</dbReference>
<dbReference type="Gene3D" id="4.10.860.10">
    <property type="entry name" value="UVR domain"/>
    <property type="match status" value="1"/>
</dbReference>
<sequence>MKENFSKRVQRIIKQSKEEAIRLGHSYVGSEHLLLGLLKGKNGLSKKVLDVYDVDPTEMVAMIEDMIKSAGGTMTLGHLPLTRRAERVLRNAFGEASTRGDTIADDEHLFLAMLKEKEGIACEVLKSFSLDYDTINDLIQTSTEEEISGTPYTPEPSSKSKTPTLDHFSREITDLARKGKLDPVIGREPEIERVAQILTRRKKNNPVLIGEPGVGKTAIIEGLAQRIIRKIVPRVLHHQRILSLDLAALVAGTKYRGQFEERLKSVMAELEISDNVIIFIDEIHTLVGAGGASGSLDASNMFKPSLARGDIHCIGATTMDEYRKYIEKDGALDRRFQKITINPPSLSESIDILNGLKEKYEEHHKVIYTDNAIETCVHLSDRYISDKFLPDKAIDVMDEAGARAHMYNLEVPQDILNVEDELQKTREEKELKVSDQLFEQAAILRDKEKKLLEKLSTAQQIWQKSEGNISVELNEDHIADVVSLMTGIPVSKVAESESKKLLLLANELSTHIVGQDEAITSLSKAIRRARTGLKNPKKPIGVFLFLGPTGVGKTELAKVLAKYLFPHNQALIKVDMTEFTERFAISRLIGAPPGYVGHEEGGELTEKVRRNPYSVVLLDEIEKAHPDLFNILLQVFDEGVLTDGLGRKVDFRNTILIMTSNMGTKSLKKGGLGFGHESSSDEKYKEMQASLMDQVQKLFSPELFNRIDESIVFHALSEQNVFDIIDLQLSDLNHNLGKLGLRLKISKNAKKLIAKKGYDPEFGVRPLRREIQRSLEDPISEMLLKQVFKKGTIIKVDSIKKQLKFDYQQKQYSKRKPTKLSPD</sequence>
<evidence type="ECO:0000256" key="5">
    <source>
        <dbReference type="SAM" id="MobiDB-lite"/>
    </source>
</evidence>
<dbReference type="GO" id="GO:0016887">
    <property type="term" value="F:ATP hydrolysis activity"/>
    <property type="evidence" value="ECO:0007669"/>
    <property type="project" value="InterPro"/>
</dbReference>
<dbReference type="EMBL" id="UINC01001349">
    <property type="protein sequence ID" value="SUZ78335.1"/>
    <property type="molecule type" value="Genomic_DNA"/>
</dbReference>
<dbReference type="InterPro" id="IPR004176">
    <property type="entry name" value="Clp_R_N"/>
</dbReference>
<dbReference type="PROSITE" id="PS50151">
    <property type="entry name" value="UVR"/>
    <property type="match status" value="1"/>
</dbReference>
<reference evidence="8" key="1">
    <citation type="submission" date="2018-05" db="EMBL/GenBank/DDBJ databases">
        <authorList>
            <person name="Lanie J.A."/>
            <person name="Ng W.-L."/>
            <person name="Kazmierczak K.M."/>
            <person name="Andrzejewski T.M."/>
            <person name="Davidsen T.M."/>
            <person name="Wayne K.J."/>
            <person name="Tettelin H."/>
            <person name="Glass J.I."/>
            <person name="Rusch D."/>
            <person name="Podicherti R."/>
            <person name="Tsui H.-C.T."/>
            <person name="Winkler M.E."/>
        </authorList>
    </citation>
    <scope>NUCLEOTIDE SEQUENCE</scope>
</reference>
<dbReference type="FunFam" id="3.40.50.300:FF:000025">
    <property type="entry name" value="ATP-dependent Clp protease subunit"/>
    <property type="match status" value="1"/>
</dbReference>
<dbReference type="Gene3D" id="1.10.8.60">
    <property type="match status" value="2"/>
</dbReference>
<dbReference type="InterPro" id="IPR003593">
    <property type="entry name" value="AAA+_ATPase"/>
</dbReference>
<dbReference type="PANTHER" id="PTHR11638:SF18">
    <property type="entry name" value="HEAT SHOCK PROTEIN 104"/>
    <property type="match status" value="1"/>
</dbReference>
<gene>
    <name evidence="8" type="ORF">METZ01_LOCUS31189</name>
</gene>
<proteinExistence type="predicted"/>
<dbReference type="GO" id="GO:0005524">
    <property type="term" value="F:ATP binding"/>
    <property type="evidence" value="ECO:0007669"/>
    <property type="project" value="UniProtKB-KW"/>
</dbReference>
<dbReference type="InterPro" id="IPR027417">
    <property type="entry name" value="P-loop_NTPase"/>
</dbReference>
<evidence type="ECO:0000259" key="7">
    <source>
        <dbReference type="PROSITE" id="PS51903"/>
    </source>
</evidence>
<keyword evidence="2" id="KW-0547">Nucleotide-binding</keyword>
<dbReference type="Pfam" id="PF02861">
    <property type="entry name" value="Clp_N"/>
    <property type="match status" value="1"/>
</dbReference>
<dbReference type="PROSITE" id="PS00870">
    <property type="entry name" value="CLPAB_1"/>
    <property type="match status" value="1"/>
</dbReference>
<dbReference type="InterPro" id="IPR003959">
    <property type="entry name" value="ATPase_AAA_core"/>
</dbReference>